<organism evidence="1">
    <name type="scientific">marine sediment metagenome</name>
    <dbReference type="NCBI Taxonomy" id="412755"/>
    <lineage>
        <taxon>unclassified sequences</taxon>
        <taxon>metagenomes</taxon>
        <taxon>ecological metagenomes</taxon>
    </lineage>
</organism>
<protein>
    <submittedName>
        <fullName evidence="1">Uncharacterized protein</fullName>
    </submittedName>
</protein>
<proteinExistence type="predicted"/>
<comment type="caution">
    <text evidence="1">The sequence shown here is derived from an EMBL/GenBank/DDBJ whole genome shotgun (WGS) entry which is preliminary data.</text>
</comment>
<accession>A0A0F9VXT1</accession>
<name>A0A0F9VXT1_9ZZZZ</name>
<dbReference type="AlphaFoldDB" id="A0A0F9VXT1"/>
<sequence>MPKSPDANNPSVIGNIVFGPGVDKAFSIAYQETECRMQNHPPHEGSCKRSANPSRKDVMNYRACNCSGHGKVSPVD</sequence>
<reference evidence="1" key="1">
    <citation type="journal article" date="2015" name="Nature">
        <title>Complex archaea that bridge the gap between prokaryotes and eukaryotes.</title>
        <authorList>
            <person name="Spang A."/>
            <person name="Saw J.H."/>
            <person name="Jorgensen S.L."/>
            <person name="Zaremba-Niedzwiedzka K."/>
            <person name="Martijn J."/>
            <person name="Lind A.E."/>
            <person name="van Eijk R."/>
            <person name="Schleper C."/>
            <person name="Guy L."/>
            <person name="Ettema T.J."/>
        </authorList>
    </citation>
    <scope>NUCLEOTIDE SEQUENCE</scope>
</reference>
<evidence type="ECO:0000313" key="1">
    <source>
        <dbReference type="EMBL" id="KKN70518.1"/>
    </source>
</evidence>
<gene>
    <name evidence="1" type="ORF">LCGC14_0429490</name>
</gene>
<dbReference type="EMBL" id="LAZR01000401">
    <property type="protein sequence ID" value="KKN70518.1"/>
    <property type="molecule type" value="Genomic_DNA"/>
</dbReference>